<comment type="caution">
    <text evidence="2">The sequence shown here is derived from an EMBL/GenBank/DDBJ whole genome shotgun (WGS) entry which is preliminary data.</text>
</comment>
<evidence type="ECO:0000256" key="1">
    <source>
        <dbReference type="SAM" id="MobiDB-lite"/>
    </source>
</evidence>
<dbReference type="Gene3D" id="3.40.50.1820">
    <property type="entry name" value="alpha/beta hydrolase"/>
    <property type="match status" value="2"/>
</dbReference>
<evidence type="ECO:0000313" key="2">
    <source>
        <dbReference type="EMBL" id="KAA8576810.1"/>
    </source>
</evidence>
<dbReference type="SUPFAM" id="SSF53474">
    <property type="entry name" value="alpha/beta-Hydrolases"/>
    <property type="match status" value="1"/>
</dbReference>
<dbReference type="InterPro" id="IPR029058">
    <property type="entry name" value="AB_hydrolase_fold"/>
</dbReference>
<proteinExistence type="predicted"/>
<organism evidence="2 3">
    <name type="scientific">Monilinia fructicola</name>
    <name type="common">Brown rot fungus</name>
    <name type="synonym">Ciboria fructicola</name>
    <dbReference type="NCBI Taxonomy" id="38448"/>
    <lineage>
        <taxon>Eukaryota</taxon>
        <taxon>Fungi</taxon>
        <taxon>Dikarya</taxon>
        <taxon>Ascomycota</taxon>
        <taxon>Pezizomycotina</taxon>
        <taxon>Leotiomycetes</taxon>
        <taxon>Helotiales</taxon>
        <taxon>Sclerotiniaceae</taxon>
        <taxon>Monilinia</taxon>
    </lineage>
</organism>
<evidence type="ECO:0000313" key="3">
    <source>
        <dbReference type="Proteomes" id="UP000322873"/>
    </source>
</evidence>
<reference evidence="2 3" key="1">
    <citation type="submission" date="2019-06" db="EMBL/GenBank/DDBJ databases">
        <title>Genome Sequence of the Brown Rot Fungal Pathogen Monilinia fructicola.</title>
        <authorList>
            <person name="De Miccolis Angelini R.M."/>
            <person name="Landi L."/>
            <person name="Abate D."/>
            <person name="Pollastro S."/>
            <person name="Romanazzi G."/>
            <person name="Faretra F."/>
        </authorList>
    </citation>
    <scope>NUCLEOTIDE SEQUENCE [LARGE SCALE GENOMIC DNA]</scope>
    <source>
        <strain evidence="2 3">Mfrc123</strain>
    </source>
</reference>
<feature type="region of interest" description="Disordered" evidence="1">
    <location>
        <begin position="65"/>
        <end position="85"/>
    </location>
</feature>
<dbReference type="VEuPathDB" id="FungiDB:MFRU_014g00910"/>
<protein>
    <recommendedName>
        <fullName evidence="4">Alpha/beta hydrolase fold-3 domain-containing protein</fullName>
    </recommendedName>
</protein>
<keyword evidence="3" id="KW-1185">Reference proteome</keyword>
<sequence length="329" mass="36494">MDSPKFAQFDISVVTFKTVQNHDIQTYILIPKNISPGPHPVIVKIHGGGSVAGSGIQPDWFRNLPPNPRRPKIRHNPRPQLQTPPRIQRARNDLRHQHLLVLAPQPLPPRLSPPHLTPSLTHTLLYGDSAGGHLAVLSSLTQPEGTIRACIAAYPQLDIESPYFNTASEKHPFGSPMLPADLLTSHLASLNPDPTKRTLISETPNSQERLPLILVALQQGRYKGTLRLRRTRLSLPRLGEEDPGGGKAKLTLFVDLSWGEGYATHTNHPPDNHHDNYSTVAPHVPREMNPSHPRDRNVLHALQAHLMGPVPEPKLKKQLGDARDWAVVL</sequence>
<name>A0A5M9K799_MONFR</name>
<evidence type="ECO:0008006" key="4">
    <source>
        <dbReference type="Google" id="ProtNLM"/>
    </source>
</evidence>
<dbReference type="EMBL" id="VICG01000001">
    <property type="protein sequence ID" value="KAA8576810.1"/>
    <property type="molecule type" value="Genomic_DNA"/>
</dbReference>
<dbReference type="Proteomes" id="UP000322873">
    <property type="component" value="Unassembled WGS sequence"/>
</dbReference>
<dbReference type="AlphaFoldDB" id="A0A5M9K799"/>
<gene>
    <name evidence="2" type="ORF">EYC84_006863</name>
</gene>
<accession>A0A5M9K799</accession>